<evidence type="ECO:0000313" key="3">
    <source>
        <dbReference type="Proteomes" id="UP000541444"/>
    </source>
</evidence>
<comment type="caution">
    <text evidence="2">The sequence shown here is derived from an EMBL/GenBank/DDBJ whole genome shotgun (WGS) entry which is preliminary data.</text>
</comment>
<reference evidence="2 3" key="1">
    <citation type="journal article" date="2020" name="IScience">
        <title>Genome Sequencing of the Endangered Kingdonia uniflora (Circaeasteraceae, Ranunculales) Reveals Potential Mechanisms of Evolutionary Specialization.</title>
        <authorList>
            <person name="Sun Y."/>
            <person name="Deng T."/>
            <person name="Zhang A."/>
            <person name="Moore M.J."/>
            <person name="Landis J.B."/>
            <person name="Lin N."/>
            <person name="Zhang H."/>
            <person name="Zhang X."/>
            <person name="Huang J."/>
            <person name="Zhang X."/>
            <person name="Sun H."/>
            <person name="Wang H."/>
        </authorList>
    </citation>
    <scope>NUCLEOTIDE SEQUENCE [LARGE SCALE GENOMIC DNA]</scope>
    <source>
        <strain evidence="2">TB1705</strain>
        <tissue evidence="2">Leaf</tissue>
    </source>
</reference>
<feature type="region of interest" description="Disordered" evidence="1">
    <location>
        <begin position="113"/>
        <end position="136"/>
    </location>
</feature>
<keyword evidence="3" id="KW-1185">Reference proteome</keyword>
<evidence type="ECO:0000256" key="1">
    <source>
        <dbReference type="SAM" id="MobiDB-lite"/>
    </source>
</evidence>
<dbReference type="AlphaFoldDB" id="A0A7J7MFB1"/>
<proteinExistence type="predicted"/>
<gene>
    <name evidence="2" type="ORF">GIB67_027428</name>
</gene>
<dbReference type="EMBL" id="JACGCM010001560">
    <property type="protein sequence ID" value="KAF6153561.1"/>
    <property type="molecule type" value="Genomic_DNA"/>
</dbReference>
<organism evidence="2 3">
    <name type="scientific">Kingdonia uniflora</name>
    <dbReference type="NCBI Taxonomy" id="39325"/>
    <lineage>
        <taxon>Eukaryota</taxon>
        <taxon>Viridiplantae</taxon>
        <taxon>Streptophyta</taxon>
        <taxon>Embryophyta</taxon>
        <taxon>Tracheophyta</taxon>
        <taxon>Spermatophyta</taxon>
        <taxon>Magnoliopsida</taxon>
        <taxon>Ranunculales</taxon>
        <taxon>Circaeasteraceae</taxon>
        <taxon>Kingdonia</taxon>
    </lineage>
</organism>
<dbReference type="Proteomes" id="UP000541444">
    <property type="component" value="Unassembled WGS sequence"/>
</dbReference>
<accession>A0A7J7MFB1</accession>
<sequence length="151" mass="17188">MVIYSYICGNGDILISQSSDNPNRAYCKCLYANTPRDCDFWCWVDEYLPCPCGNGPCNLHSATVNSEAMKYKTAPLQHRDLLEKLFEGLSATEDFAWSSVDYPWDGEAIPSYNAPINPVREPTPGSTSRSRTGEDQLRHFNHWNQRSWSNL</sequence>
<evidence type="ECO:0000313" key="2">
    <source>
        <dbReference type="EMBL" id="KAF6153561.1"/>
    </source>
</evidence>
<protein>
    <submittedName>
        <fullName evidence="2">Uncharacterized protein</fullName>
    </submittedName>
</protein>
<name>A0A7J7MFB1_9MAGN</name>